<sequence length="131" mass="14277">MESKNEKQFTADPPPYSDSPVLPDQTTAENSGAEKFDGATTAVHSNAPIVVPVLVENKMGPKPAVIVCPSCREQIVTRVERKVTTKTHLFAGLLCFLGGLCCVWIPYFVGSCQNADHYCPNCNTFIGSYEH</sequence>
<proteinExistence type="inferred from homology"/>
<dbReference type="InterPro" id="IPR006629">
    <property type="entry name" value="LITAF"/>
</dbReference>
<evidence type="ECO:0000256" key="9">
    <source>
        <dbReference type="SAM" id="Phobius"/>
    </source>
</evidence>
<dbReference type="AlphaFoldDB" id="A0A8S1BID9"/>
<accession>A0A8S1BID9</accession>
<keyword evidence="9" id="KW-1133">Transmembrane helix</keyword>
<keyword evidence="9" id="KW-0812">Transmembrane</keyword>
<dbReference type="GO" id="GO:0005765">
    <property type="term" value="C:lysosomal membrane"/>
    <property type="evidence" value="ECO:0007669"/>
    <property type="project" value="UniProtKB-SubCell"/>
</dbReference>
<gene>
    <name evidence="11" type="ORF">APLA_LOCUS16354</name>
</gene>
<feature type="region of interest" description="Disordered" evidence="8">
    <location>
        <begin position="1"/>
        <end position="32"/>
    </location>
</feature>
<comment type="subcellular location">
    <subcellularLocation>
        <location evidence="2">Endosome membrane</location>
        <topology evidence="2">Peripheral membrane protein</topology>
    </subcellularLocation>
    <subcellularLocation>
        <location evidence="1">Late endosome membrane</location>
    </subcellularLocation>
    <subcellularLocation>
        <location evidence="3">Lysosome membrane</location>
        <topology evidence="3">Peripheral membrane protein</topology>
        <orientation evidence="3">Cytoplasmic side</orientation>
    </subcellularLocation>
</comment>
<dbReference type="PANTHER" id="PTHR23292">
    <property type="entry name" value="LIPOPOLYSACCHARIDE-INDUCED TUMOR NECROSIS FACTOR-ALPHA FACTOR"/>
    <property type="match status" value="1"/>
</dbReference>
<dbReference type="SMART" id="SM00714">
    <property type="entry name" value="LITAF"/>
    <property type="match status" value="1"/>
</dbReference>
<evidence type="ECO:0000313" key="11">
    <source>
        <dbReference type="EMBL" id="CAB3258144.1"/>
    </source>
</evidence>
<feature type="domain" description="LITAF" evidence="10">
    <location>
        <begin position="45"/>
        <end position="131"/>
    </location>
</feature>
<feature type="transmembrane region" description="Helical" evidence="9">
    <location>
        <begin position="88"/>
        <end position="109"/>
    </location>
</feature>
<dbReference type="GO" id="GO:0008270">
    <property type="term" value="F:zinc ion binding"/>
    <property type="evidence" value="ECO:0007669"/>
    <property type="project" value="TreeGrafter"/>
</dbReference>
<evidence type="ECO:0000256" key="8">
    <source>
        <dbReference type="SAM" id="MobiDB-lite"/>
    </source>
</evidence>
<evidence type="ECO:0000259" key="10">
    <source>
        <dbReference type="PROSITE" id="PS51837"/>
    </source>
</evidence>
<dbReference type="PROSITE" id="PS51837">
    <property type="entry name" value="LITAF"/>
    <property type="match status" value="1"/>
</dbReference>
<keyword evidence="6" id="KW-0862">Zinc</keyword>
<dbReference type="EMBL" id="CADEBC010000596">
    <property type="protein sequence ID" value="CAB3258144.1"/>
    <property type="molecule type" value="Genomic_DNA"/>
</dbReference>
<keyword evidence="7 9" id="KW-0472">Membrane</keyword>
<evidence type="ECO:0000256" key="6">
    <source>
        <dbReference type="ARBA" id="ARBA00022833"/>
    </source>
</evidence>
<reference evidence="11 12" key="1">
    <citation type="submission" date="2020-04" db="EMBL/GenBank/DDBJ databases">
        <authorList>
            <person name="Wallbank WR R."/>
            <person name="Pardo Diaz C."/>
            <person name="Kozak K."/>
            <person name="Martin S."/>
            <person name="Jiggins C."/>
            <person name="Moest M."/>
            <person name="Warren A I."/>
            <person name="Byers J.R.P. K."/>
            <person name="Montejo-Kovacevich G."/>
            <person name="Yen C E."/>
        </authorList>
    </citation>
    <scope>NUCLEOTIDE SEQUENCE [LARGE SCALE GENOMIC DNA]</scope>
</reference>
<evidence type="ECO:0000256" key="3">
    <source>
        <dbReference type="ARBA" id="ARBA00004630"/>
    </source>
</evidence>
<dbReference type="Proteomes" id="UP000494106">
    <property type="component" value="Unassembled WGS sequence"/>
</dbReference>
<evidence type="ECO:0000256" key="7">
    <source>
        <dbReference type="ARBA" id="ARBA00023136"/>
    </source>
</evidence>
<comment type="similarity">
    <text evidence="4">Belongs to the CDIP1/LITAF family.</text>
</comment>
<dbReference type="GO" id="GO:0031902">
    <property type="term" value="C:late endosome membrane"/>
    <property type="evidence" value="ECO:0007669"/>
    <property type="project" value="UniProtKB-SubCell"/>
</dbReference>
<keyword evidence="5" id="KW-0479">Metal-binding</keyword>
<dbReference type="PANTHER" id="PTHR23292:SF14">
    <property type="entry name" value="FI16615P1-RELATED"/>
    <property type="match status" value="1"/>
</dbReference>
<organism evidence="11 12">
    <name type="scientific">Arctia plantaginis</name>
    <name type="common">Wood tiger moth</name>
    <name type="synonym">Phalaena plantaginis</name>
    <dbReference type="NCBI Taxonomy" id="874455"/>
    <lineage>
        <taxon>Eukaryota</taxon>
        <taxon>Metazoa</taxon>
        <taxon>Ecdysozoa</taxon>
        <taxon>Arthropoda</taxon>
        <taxon>Hexapoda</taxon>
        <taxon>Insecta</taxon>
        <taxon>Pterygota</taxon>
        <taxon>Neoptera</taxon>
        <taxon>Endopterygota</taxon>
        <taxon>Lepidoptera</taxon>
        <taxon>Glossata</taxon>
        <taxon>Ditrysia</taxon>
        <taxon>Noctuoidea</taxon>
        <taxon>Erebidae</taxon>
        <taxon>Arctiinae</taxon>
        <taxon>Arctia</taxon>
    </lineage>
</organism>
<evidence type="ECO:0000256" key="1">
    <source>
        <dbReference type="ARBA" id="ARBA00004414"/>
    </source>
</evidence>
<evidence type="ECO:0000256" key="2">
    <source>
        <dbReference type="ARBA" id="ARBA00004481"/>
    </source>
</evidence>
<name>A0A8S1BID9_ARCPL</name>
<protein>
    <recommendedName>
        <fullName evidence="10">LITAF domain-containing protein</fullName>
    </recommendedName>
</protein>
<evidence type="ECO:0000256" key="4">
    <source>
        <dbReference type="ARBA" id="ARBA00005975"/>
    </source>
</evidence>
<keyword evidence="12" id="KW-1185">Reference proteome</keyword>
<comment type="caution">
    <text evidence="11">The sequence shown here is derived from an EMBL/GenBank/DDBJ whole genome shotgun (WGS) entry which is preliminary data.</text>
</comment>
<evidence type="ECO:0000256" key="5">
    <source>
        <dbReference type="ARBA" id="ARBA00022723"/>
    </source>
</evidence>
<dbReference type="Pfam" id="PF10601">
    <property type="entry name" value="zf-LITAF-like"/>
    <property type="match status" value="1"/>
</dbReference>
<dbReference type="OrthoDB" id="5599753at2759"/>
<dbReference type="InterPro" id="IPR037519">
    <property type="entry name" value="LITAF_fam"/>
</dbReference>
<evidence type="ECO:0000313" key="12">
    <source>
        <dbReference type="Proteomes" id="UP000494106"/>
    </source>
</evidence>